<dbReference type="GO" id="GO:0016853">
    <property type="term" value="F:isomerase activity"/>
    <property type="evidence" value="ECO:0007669"/>
    <property type="project" value="UniProtKB-KW"/>
</dbReference>
<dbReference type="Gene3D" id="3.20.20.150">
    <property type="entry name" value="Divalent-metal-dependent TIM barrel enzymes"/>
    <property type="match status" value="1"/>
</dbReference>
<proteinExistence type="predicted"/>
<dbReference type="Proteomes" id="UP000727857">
    <property type="component" value="Unassembled WGS sequence"/>
</dbReference>
<reference evidence="2" key="1">
    <citation type="submission" date="2020-10" db="EMBL/GenBank/DDBJ databases">
        <authorList>
            <person name="Gilroy R."/>
        </authorList>
    </citation>
    <scope>NUCLEOTIDE SEQUENCE</scope>
    <source>
        <strain evidence="2">517</strain>
    </source>
</reference>
<evidence type="ECO:0000259" key="1">
    <source>
        <dbReference type="Pfam" id="PF01261"/>
    </source>
</evidence>
<dbReference type="Pfam" id="PF01261">
    <property type="entry name" value="AP_endonuc_2"/>
    <property type="match status" value="1"/>
</dbReference>
<dbReference type="AlphaFoldDB" id="A0A940DJ50"/>
<comment type="caution">
    <text evidence="2">The sequence shown here is derived from an EMBL/GenBank/DDBJ whole genome shotgun (WGS) entry which is preliminary data.</text>
</comment>
<dbReference type="InterPro" id="IPR013022">
    <property type="entry name" value="Xyl_isomerase-like_TIM-brl"/>
</dbReference>
<reference evidence="2" key="2">
    <citation type="journal article" date="2021" name="PeerJ">
        <title>Extensive microbial diversity within the chicken gut microbiome revealed by metagenomics and culture.</title>
        <authorList>
            <person name="Gilroy R."/>
            <person name="Ravi A."/>
            <person name="Getino M."/>
            <person name="Pursley I."/>
            <person name="Horton D.L."/>
            <person name="Alikhan N.F."/>
            <person name="Baker D."/>
            <person name="Gharbi K."/>
            <person name="Hall N."/>
            <person name="Watson M."/>
            <person name="Adriaenssens E.M."/>
            <person name="Foster-Nyarko E."/>
            <person name="Jarju S."/>
            <person name="Secka A."/>
            <person name="Antonio M."/>
            <person name="Oren A."/>
            <person name="Chaudhuri R.R."/>
            <person name="La Ragione R."/>
            <person name="Hildebrand F."/>
            <person name="Pallen M.J."/>
        </authorList>
    </citation>
    <scope>NUCLEOTIDE SEQUENCE</scope>
    <source>
        <strain evidence="2">517</strain>
    </source>
</reference>
<feature type="domain" description="Xylose isomerase-like TIM barrel" evidence="1">
    <location>
        <begin position="21"/>
        <end position="243"/>
    </location>
</feature>
<gene>
    <name evidence="2" type="ORF">IAB16_06580</name>
</gene>
<evidence type="ECO:0000313" key="2">
    <source>
        <dbReference type="EMBL" id="MBO8424668.1"/>
    </source>
</evidence>
<dbReference type="EMBL" id="JADINF010000166">
    <property type="protein sequence ID" value="MBO8424668.1"/>
    <property type="molecule type" value="Genomic_DNA"/>
</dbReference>
<evidence type="ECO:0000313" key="3">
    <source>
        <dbReference type="Proteomes" id="UP000727857"/>
    </source>
</evidence>
<name>A0A940DJ50_9FIRM</name>
<sequence length="308" mass="35408">MKVTISGFYDEVSFSLDKQIELAKELGEKYICPRNIDGKNIADYTVEEFVAAVKPKLDAEGIAFSSIGSPIGKVGINDEEGFAKQLVQLKELVKICAVMNCKYIRMFSFFMPAGEDPANYRDAVMEKLRKFVECVEDSDVILLHENEKEIYGDTDDRCLDIYHTINSPKLKLIYDASNYIQVGVDPNAAYEKVKDYVVYYHMKDCDKETRVEVPLGLGVTDYKKIFADLEARNYEGFMTLEPHTGKYAVGRKFLYFVPFARYMKPEFYKAFRYIDSKLGKKATDSVSRKDVFVIQYKNLKKFIEEASE</sequence>
<accession>A0A940DJ50</accession>
<dbReference type="InterPro" id="IPR036237">
    <property type="entry name" value="Xyl_isomerase-like_sf"/>
</dbReference>
<dbReference type="InterPro" id="IPR050312">
    <property type="entry name" value="IolE/XylAMocC-like"/>
</dbReference>
<protein>
    <submittedName>
        <fullName evidence="2">Sugar phosphate isomerase/epimerase</fullName>
    </submittedName>
</protein>
<dbReference type="PANTHER" id="PTHR12110">
    <property type="entry name" value="HYDROXYPYRUVATE ISOMERASE"/>
    <property type="match status" value="1"/>
</dbReference>
<dbReference type="PANTHER" id="PTHR12110:SF41">
    <property type="entry name" value="INOSOSE DEHYDRATASE"/>
    <property type="match status" value="1"/>
</dbReference>
<keyword evidence="2" id="KW-0413">Isomerase</keyword>
<dbReference type="SUPFAM" id="SSF51658">
    <property type="entry name" value="Xylose isomerase-like"/>
    <property type="match status" value="1"/>
</dbReference>
<organism evidence="2 3">
    <name type="scientific">Candidatus Stercoripulliclostridium pullicola</name>
    <dbReference type="NCBI Taxonomy" id="2840953"/>
    <lineage>
        <taxon>Bacteria</taxon>
        <taxon>Bacillati</taxon>
        <taxon>Bacillota</taxon>
        <taxon>Clostridia</taxon>
        <taxon>Eubacteriales</taxon>
        <taxon>Candidatus Stercoripulliclostridium</taxon>
    </lineage>
</organism>